<dbReference type="EMBL" id="QLMA01000006">
    <property type="protein sequence ID" value="RAJ79200.1"/>
    <property type="molecule type" value="Genomic_DNA"/>
</dbReference>
<dbReference type="AlphaFoldDB" id="A0A327VVD3"/>
<gene>
    <name evidence="2" type="ORF">CLV59_106261</name>
</gene>
<name>A0A327VVD3_9BACT</name>
<reference evidence="2 3" key="1">
    <citation type="submission" date="2018-06" db="EMBL/GenBank/DDBJ databases">
        <title>Genomic Encyclopedia of Archaeal and Bacterial Type Strains, Phase II (KMG-II): from individual species to whole genera.</title>
        <authorList>
            <person name="Goeker M."/>
        </authorList>
    </citation>
    <scope>NUCLEOTIDE SEQUENCE [LARGE SCALE GENOMIC DNA]</scope>
    <source>
        <strain evidence="2 3">DSM 29821</strain>
    </source>
</reference>
<feature type="chain" id="PRO_5016375992" description="DUF4034 domain-containing protein" evidence="1">
    <location>
        <begin position="28"/>
        <end position="798"/>
    </location>
</feature>
<dbReference type="RefSeq" id="WP_146616245.1">
    <property type="nucleotide sequence ID" value="NZ_QLMA01000006.1"/>
</dbReference>
<keyword evidence="1" id="KW-0732">Signal</keyword>
<evidence type="ECO:0008006" key="4">
    <source>
        <dbReference type="Google" id="ProtNLM"/>
    </source>
</evidence>
<proteinExistence type="predicted"/>
<accession>A0A327VVD3</accession>
<dbReference type="PROSITE" id="PS51257">
    <property type="entry name" value="PROKAR_LIPOPROTEIN"/>
    <property type="match status" value="1"/>
</dbReference>
<sequence>MHISSRKLLIIISGVAASLLFITSSQSCPPDWYRNQEQILLFRQPIAGHDNLEPLYFNADGPAAFDSDPQQNDRKRNCQEWSQYTGNVASWKDVMEVQYAMQPNDFLQAVQDTPQGIFRQNSFLKWLKQPSHKSAMDYMILAKNIEGDAGYLDDPWVDSSAYHGYFGTIMDTIKSRCNANLPTFIRQRYIFQGLKLLSYQIFTNDTLSWPDMHLFGDYYEQELLNKRSIVADWGLLYYGWMPNEKLSQTEAWLKCFARSDEKKNYTLRLLEKAKIKKLLETATDTALRKTAYTVLSIKSPDKGLPYIHGVAAIDPNDQFLPLIICREINKLEDWLLTPELLGFGNSEAQWRTGGFVSKNSIKDLKYLEEVKQELISLYRKSTVHKDLLGLAIAHLCQIDRDYSTADSWLQRVNTKGRPRYIRQKAIAAVLGTMYASNTADPRVQQKIYEQFHLLETMREAPYKDQLINGPMLDLMPQLYLVLSQQLMKHGELVKAGLAFQKARHYGIHVDNYYGWEDSDTITSYASIAWFEKYGSPADIDALIAFNHKLPKTSFEKLINSMNLVDENVLLDVKGTLQVRARQFSAASATFAKIPKNYWENSPFDYYNLCNNIEAVTPLHHIDTNHYSNYKQEDKQAVVDHILRLQKARSEARTAAEKAVAAMQLGNAYYNITYDGKNWGLINWGKSYSEIYANKERSQFWYNTWPLTVRYGNAYYDCSEAARLYREAIFYAVNDPELKAKATIMAALCDEAAHGSYASQEHWRDNYSSPLRKQLKAMFGKTAAYNALQTHCPDAQNWK</sequence>
<comment type="caution">
    <text evidence="2">The sequence shown here is derived from an EMBL/GenBank/DDBJ whole genome shotgun (WGS) entry which is preliminary data.</text>
</comment>
<keyword evidence="3" id="KW-1185">Reference proteome</keyword>
<evidence type="ECO:0000313" key="2">
    <source>
        <dbReference type="EMBL" id="RAJ79200.1"/>
    </source>
</evidence>
<evidence type="ECO:0000313" key="3">
    <source>
        <dbReference type="Proteomes" id="UP000249819"/>
    </source>
</evidence>
<organism evidence="2 3">
    <name type="scientific">Chitinophaga dinghuensis</name>
    <dbReference type="NCBI Taxonomy" id="1539050"/>
    <lineage>
        <taxon>Bacteria</taxon>
        <taxon>Pseudomonadati</taxon>
        <taxon>Bacteroidota</taxon>
        <taxon>Chitinophagia</taxon>
        <taxon>Chitinophagales</taxon>
        <taxon>Chitinophagaceae</taxon>
        <taxon>Chitinophaga</taxon>
    </lineage>
</organism>
<feature type="signal peptide" evidence="1">
    <location>
        <begin position="1"/>
        <end position="27"/>
    </location>
</feature>
<dbReference type="Proteomes" id="UP000249819">
    <property type="component" value="Unassembled WGS sequence"/>
</dbReference>
<protein>
    <recommendedName>
        <fullName evidence="4">DUF4034 domain-containing protein</fullName>
    </recommendedName>
</protein>
<evidence type="ECO:0000256" key="1">
    <source>
        <dbReference type="SAM" id="SignalP"/>
    </source>
</evidence>
<dbReference type="OrthoDB" id="639967at2"/>